<reference evidence="2 3" key="1">
    <citation type="submission" date="2016-07" db="EMBL/GenBank/DDBJ databases">
        <title>Pervasive Adenine N6-methylation of Active Genes in Fungi.</title>
        <authorList>
            <consortium name="DOE Joint Genome Institute"/>
            <person name="Mondo S.J."/>
            <person name="Dannebaum R.O."/>
            <person name="Kuo R.C."/>
            <person name="Labutti K."/>
            <person name="Haridas S."/>
            <person name="Kuo A."/>
            <person name="Salamov A."/>
            <person name="Ahrendt S.R."/>
            <person name="Lipzen A."/>
            <person name="Sullivan W."/>
            <person name="Andreopoulos W.B."/>
            <person name="Clum A."/>
            <person name="Lindquist E."/>
            <person name="Daum C."/>
            <person name="Ramamoorthy G.K."/>
            <person name="Gryganskyi A."/>
            <person name="Culley D."/>
            <person name="Magnuson J.K."/>
            <person name="James T.Y."/>
            <person name="O'Malley M.A."/>
            <person name="Stajich J.E."/>
            <person name="Spatafora J.W."/>
            <person name="Visel A."/>
            <person name="Grigoriev I.V."/>
        </authorList>
    </citation>
    <scope>NUCLEOTIDE SEQUENCE [LARGE SCALE GENOMIC DNA]</scope>
    <source>
        <strain evidence="2 3">NRRL 2496</strain>
    </source>
</reference>
<dbReference type="SUPFAM" id="SSF46689">
    <property type="entry name" value="Homeodomain-like"/>
    <property type="match status" value="1"/>
</dbReference>
<dbReference type="OrthoDB" id="5598695at2759"/>
<organism evidence="2 3">
    <name type="scientific">Syncephalastrum racemosum</name>
    <name type="common">Filamentous fungus</name>
    <dbReference type="NCBI Taxonomy" id="13706"/>
    <lineage>
        <taxon>Eukaryota</taxon>
        <taxon>Fungi</taxon>
        <taxon>Fungi incertae sedis</taxon>
        <taxon>Mucoromycota</taxon>
        <taxon>Mucoromycotina</taxon>
        <taxon>Mucoromycetes</taxon>
        <taxon>Mucorales</taxon>
        <taxon>Syncephalastraceae</taxon>
        <taxon>Syncephalastrum</taxon>
    </lineage>
</organism>
<dbReference type="InParanoid" id="A0A1X2HFG9"/>
<dbReference type="InterPro" id="IPR009057">
    <property type="entry name" value="Homeodomain-like_sf"/>
</dbReference>
<evidence type="ECO:0000256" key="1">
    <source>
        <dbReference type="SAM" id="MobiDB-lite"/>
    </source>
</evidence>
<evidence type="ECO:0000313" key="3">
    <source>
        <dbReference type="Proteomes" id="UP000242180"/>
    </source>
</evidence>
<evidence type="ECO:0008006" key="4">
    <source>
        <dbReference type="Google" id="ProtNLM"/>
    </source>
</evidence>
<name>A0A1X2HFG9_SYNRA</name>
<feature type="region of interest" description="Disordered" evidence="1">
    <location>
        <begin position="22"/>
        <end position="64"/>
    </location>
</feature>
<dbReference type="Proteomes" id="UP000242180">
    <property type="component" value="Unassembled WGS sequence"/>
</dbReference>
<feature type="compositionally biased region" description="Acidic residues" evidence="1">
    <location>
        <begin position="180"/>
        <end position="215"/>
    </location>
</feature>
<protein>
    <recommendedName>
        <fullName evidence="4">SWIRM domain-containing protein</fullName>
    </recommendedName>
</protein>
<dbReference type="FunFam" id="1.10.10.10:FF:000087">
    <property type="entry name" value="Transcriptional adapter 2"/>
    <property type="match status" value="1"/>
</dbReference>
<feature type="region of interest" description="Disordered" evidence="1">
    <location>
        <begin position="171"/>
        <end position="224"/>
    </location>
</feature>
<dbReference type="EMBL" id="MCGN01000004">
    <property type="protein sequence ID" value="ORY97206.1"/>
    <property type="molecule type" value="Genomic_DNA"/>
</dbReference>
<proteinExistence type="predicted"/>
<keyword evidence="3" id="KW-1185">Reference proteome</keyword>
<accession>A0A1X2HFG9</accession>
<dbReference type="AlphaFoldDB" id="A0A1X2HFG9"/>
<feature type="compositionally biased region" description="Polar residues" evidence="1">
    <location>
        <begin position="129"/>
        <end position="139"/>
    </location>
</feature>
<dbReference type="STRING" id="13706.A0A1X2HFG9"/>
<dbReference type="Gene3D" id="1.10.10.10">
    <property type="entry name" value="Winged helix-like DNA-binding domain superfamily/Winged helix DNA-binding domain"/>
    <property type="match status" value="1"/>
</dbReference>
<comment type="caution">
    <text evidence="2">The sequence shown here is derived from an EMBL/GenBank/DDBJ whole genome shotgun (WGS) entry which is preliminary data.</text>
</comment>
<evidence type="ECO:0000313" key="2">
    <source>
        <dbReference type="EMBL" id="ORY97206.1"/>
    </source>
</evidence>
<feature type="region of interest" description="Disordered" evidence="1">
    <location>
        <begin position="122"/>
        <end position="148"/>
    </location>
</feature>
<sequence length="387" mass="43591">MLHGIVSETRGSCFPWLEHGKHKGNGVGSKKSSSSAPYSAAGCLSTPLSPPNSVKDDDPAHNPSKKRKMFIHHYARMAHQLYPHETPGQKLSDYSDHHSRRKFKKNNCQFRPGIFSLKVESLVRPRSSDVASSTPTQPATKALAHPPSAAPIVTIQSARDIMDLSSDDGLSLSDLSSSDTLDDVDDDDDNGVNDDGDENDNDDNDEGEDEADEEGGTSRQLVRSCHFLQKRRTKRMREHREQLPSAVEIDHAHLFENIDLEVPDEQFYPVEWLPSTEKMEDASIELDLSWNKGPPIAVDHMPFVDRLHPRERAITEAYRLPPETFLRAKRATIYAAAMFARAGIPFRKKHAKIAVRIDVNKTGKLWNFYELFGWLTPHQLHPTRYVA</sequence>
<dbReference type="InterPro" id="IPR036388">
    <property type="entry name" value="WH-like_DNA-bd_sf"/>
</dbReference>
<gene>
    <name evidence="2" type="ORF">BCR43DRAFT_489407</name>
</gene>